<keyword evidence="1" id="KW-0472">Membrane</keyword>
<feature type="transmembrane region" description="Helical" evidence="1">
    <location>
        <begin position="217"/>
        <end position="234"/>
    </location>
</feature>
<dbReference type="EMBL" id="JBHUOQ010000005">
    <property type="protein sequence ID" value="MFD2831305.1"/>
    <property type="molecule type" value="Genomic_DNA"/>
</dbReference>
<protein>
    <recommendedName>
        <fullName evidence="4">ABC-2 type transporter domain-containing protein</fullName>
    </recommendedName>
</protein>
<accession>A0ABW5WWU1</accession>
<proteinExistence type="predicted"/>
<comment type="caution">
    <text evidence="2">The sequence shown here is derived from an EMBL/GenBank/DDBJ whole genome shotgun (WGS) entry which is preliminary data.</text>
</comment>
<name>A0ABW5WWU1_9STAP</name>
<dbReference type="RefSeq" id="WP_377775437.1">
    <property type="nucleotide sequence ID" value="NZ_JBHUOQ010000005.1"/>
</dbReference>
<feature type="transmembrane region" description="Helical" evidence="1">
    <location>
        <begin position="130"/>
        <end position="151"/>
    </location>
</feature>
<organism evidence="2 3">
    <name type="scientific">Corticicoccus populi</name>
    <dbReference type="NCBI Taxonomy" id="1812821"/>
    <lineage>
        <taxon>Bacteria</taxon>
        <taxon>Bacillati</taxon>
        <taxon>Bacillota</taxon>
        <taxon>Bacilli</taxon>
        <taxon>Bacillales</taxon>
        <taxon>Staphylococcaceae</taxon>
        <taxon>Corticicoccus</taxon>
    </lineage>
</organism>
<dbReference type="Proteomes" id="UP001597519">
    <property type="component" value="Unassembled WGS sequence"/>
</dbReference>
<feature type="transmembrane region" description="Helical" evidence="1">
    <location>
        <begin position="50"/>
        <end position="71"/>
    </location>
</feature>
<evidence type="ECO:0000256" key="1">
    <source>
        <dbReference type="SAM" id="Phobius"/>
    </source>
</evidence>
<evidence type="ECO:0000313" key="3">
    <source>
        <dbReference type="Proteomes" id="UP001597519"/>
    </source>
</evidence>
<keyword evidence="1" id="KW-0812">Transmembrane</keyword>
<sequence>MNFNMKYLIKHFYYQMSHFKMHNLTPLLLYLISLLFLSIGLFTLNDSDSMRYLYIVIGLNTVVWLFSMVVLNRNTAFYKDSIVKVNYMPIFYRMMPAVLFQTFVFVLMLSITVSTASLVIGFWQMNIFSLLYYVVVGVLLIIPFTLLYLIFGNPNDRVNMAVFAVLIISVPIIYLPENLPNLFNDILSLNPFYYIVNGLQLNTAGISWNVNRLPHDVLFFTQIAVIYLWIFKFYEKMKFNIYNFNKKRQD</sequence>
<reference evidence="3" key="1">
    <citation type="journal article" date="2019" name="Int. J. Syst. Evol. Microbiol.">
        <title>The Global Catalogue of Microorganisms (GCM) 10K type strain sequencing project: providing services to taxonomists for standard genome sequencing and annotation.</title>
        <authorList>
            <consortium name="The Broad Institute Genomics Platform"/>
            <consortium name="The Broad Institute Genome Sequencing Center for Infectious Disease"/>
            <person name="Wu L."/>
            <person name="Ma J."/>
        </authorList>
    </citation>
    <scope>NUCLEOTIDE SEQUENCE [LARGE SCALE GENOMIC DNA]</scope>
    <source>
        <strain evidence="3">KCTC 33575</strain>
    </source>
</reference>
<gene>
    <name evidence="2" type="ORF">ACFSX4_12595</name>
</gene>
<feature type="transmembrane region" description="Helical" evidence="1">
    <location>
        <begin position="158"/>
        <end position="175"/>
    </location>
</feature>
<evidence type="ECO:0008006" key="4">
    <source>
        <dbReference type="Google" id="ProtNLM"/>
    </source>
</evidence>
<keyword evidence="3" id="KW-1185">Reference proteome</keyword>
<keyword evidence="1" id="KW-1133">Transmembrane helix</keyword>
<feature type="transmembrane region" description="Helical" evidence="1">
    <location>
        <begin position="21"/>
        <end position="44"/>
    </location>
</feature>
<evidence type="ECO:0000313" key="2">
    <source>
        <dbReference type="EMBL" id="MFD2831305.1"/>
    </source>
</evidence>
<feature type="transmembrane region" description="Helical" evidence="1">
    <location>
        <begin position="98"/>
        <end position="124"/>
    </location>
</feature>